<dbReference type="SFLD" id="SFLDF00562">
    <property type="entry name" value="HemN-like__clustered_with_heat"/>
    <property type="match status" value="1"/>
</dbReference>
<evidence type="ECO:0000256" key="4">
    <source>
        <dbReference type="ARBA" id="ARBA00022617"/>
    </source>
</evidence>
<organism evidence="12 13">
    <name type="scientific">Desulfobotulus pelophilus</name>
    <dbReference type="NCBI Taxonomy" id="2823377"/>
    <lineage>
        <taxon>Bacteria</taxon>
        <taxon>Pseudomonadati</taxon>
        <taxon>Thermodesulfobacteriota</taxon>
        <taxon>Desulfobacteria</taxon>
        <taxon>Desulfobacterales</taxon>
        <taxon>Desulfobacteraceae</taxon>
        <taxon>Desulfobotulus</taxon>
    </lineage>
</organism>
<dbReference type="InterPro" id="IPR058240">
    <property type="entry name" value="rSAM_sf"/>
</dbReference>
<dbReference type="SMART" id="SM00729">
    <property type="entry name" value="Elp3"/>
    <property type="match status" value="1"/>
</dbReference>
<evidence type="ECO:0000256" key="9">
    <source>
        <dbReference type="ARBA" id="ARBA00023186"/>
    </source>
</evidence>
<comment type="subcellular location">
    <subcellularLocation>
        <location evidence="10">Cytoplasm</location>
    </subcellularLocation>
</comment>
<keyword evidence="9 10" id="KW-0143">Chaperone</keyword>
<dbReference type="SFLD" id="SFLDS00029">
    <property type="entry name" value="Radical_SAM"/>
    <property type="match status" value="1"/>
</dbReference>
<dbReference type="PANTHER" id="PTHR13932">
    <property type="entry name" value="COPROPORPHYRINIGEN III OXIDASE"/>
    <property type="match status" value="1"/>
</dbReference>
<dbReference type="InterPro" id="IPR006638">
    <property type="entry name" value="Elp3/MiaA/NifB-like_rSAM"/>
</dbReference>
<dbReference type="CDD" id="cd01335">
    <property type="entry name" value="Radical_SAM"/>
    <property type="match status" value="1"/>
</dbReference>
<keyword evidence="13" id="KW-1185">Reference proteome</keyword>
<reference evidence="12 13" key="1">
    <citation type="submission" date="2022-11" db="EMBL/GenBank/DDBJ databases">
        <title>Desulfobotulus tamanensis H1 sp. nov. - anaerobic, alkaliphilic, sulphate reducing bacterium isolated from terrestrial mud volcano.</title>
        <authorList>
            <person name="Frolova A."/>
            <person name="Merkel A.Y."/>
            <person name="Slobodkin A.I."/>
        </authorList>
    </citation>
    <scope>NUCLEOTIDE SEQUENCE [LARGE SCALE GENOMIC DNA]</scope>
    <source>
        <strain evidence="12 13">H1</strain>
    </source>
</reference>
<dbReference type="Proteomes" id="UP001209681">
    <property type="component" value="Unassembled WGS sequence"/>
</dbReference>
<keyword evidence="10" id="KW-0004">4Fe-4S</keyword>
<dbReference type="SUPFAM" id="SSF102114">
    <property type="entry name" value="Radical SAM enzymes"/>
    <property type="match status" value="1"/>
</dbReference>
<keyword evidence="8 10" id="KW-0411">Iron-sulfur</keyword>
<dbReference type="InterPro" id="IPR007197">
    <property type="entry name" value="rSAM"/>
</dbReference>
<evidence type="ECO:0000256" key="1">
    <source>
        <dbReference type="ARBA" id="ARBA00001966"/>
    </source>
</evidence>
<dbReference type="Pfam" id="PF04055">
    <property type="entry name" value="Radical_SAM"/>
    <property type="match status" value="1"/>
</dbReference>
<sequence length="375" mass="42052">MGVYIHVPFCKSRCRYCDFYSTASLQAMDDWSQAILDEISLMEKPKGKGVDTLYFGGGTPSLLDADVIGRIVDAVDSRYGIRQGAEITLEANPGSVSPHKLMEFRHAGVNRLHFGIQSLDEQELCFLGRSHSVKEALDAWDAGRRAGFFNMGLDLIYGLPGQGRVFWESGLKKALSLGPDHLSLYMLSIESDTPMGRDLEAGVLSAPDESMVADLLRFTLYYMDAAGYPWYEVSSFARGEEFQSRHNLGYWEKKICLGFGPGAHSYIHPLRWSNAPDLAFYINSVRQKQLPRILEEPLTRDGEQIEGFYLGFRTRKGLDIQAWDTAFGGSFHTEYGGLLDYYEQKGFLICDSRFCRLTVEGMVFLDAVTAAFCCS</sequence>
<comment type="similarity">
    <text evidence="2">Belongs to the anaerobic coproporphyrinogen-III oxidase family. HemW subfamily.</text>
</comment>
<evidence type="ECO:0000256" key="2">
    <source>
        <dbReference type="ARBA" id="ARBA00006100"/>
    </source>
</evidence>
<evidence type="ECO:0000256" key="7">
    <source>
        <dbReference type="ARBA" id="ARBA00023004"/>
    </source>
</evidence>
<keyword evidence="6 10" id="KW-0479">Metal-binding</keyword>
<evidence type="ECO:0000256" key="6">
    <source>
        <dbReference type="ARBA" id="ARBA00022723"/>
    </source>
</evidence>
<dbReference type="InterPro" id="IPR004559">
    <property type="entry name" value="HemW-like"/>
</dbReference>
<evidence type="ECO:0000259" key="11">
    <source>
        <dbReference type="PROSITE" id="PS51918"/>
    </source>
</evidence>
<dbReference type="PROSITE" id="PS51918">
    <property type="entry name" value="RADICAL_SAM"/>
    <property type="match status" value="1"/>
</dbReference>
<dbReference type="InterPro" id="IPR010723">
    <property type="entry name" value="HemN_C"/>
</dbReference>
<protein>
    <recommendedName>
        <fullName evidence="3 10">Heme chaperone HemW</fullName>
    </recommendedName>
</protein>
<evidence type="ECO:0000256" key="3">
    <source>
        <dbReference type="ARBA" id="ARBA00017228"/>
    </source>
</evidence>
<evidence type="ECO:0000256" key="5">
    <source>
        <dbReference type="ARBA" id="ARBA00022691"/>
    </source>
</evidence>
<dbReference type="InterPro" id="IPR013785">
    <property type="entry name" value="Aldolase_TIM"/>
</dbReference>
<dbReference type="Gene3D" id="3.20.20.70">
    <property type="entry name" value="Aldolase class I"/>
    <property type="match status" value="1"/>
</dbReference>
<keyword evidence="7 10" id="KW-0408">Iron</keyword>
<keyword evidence="5 10" id="KW-0949">S-adenosyl-L-methionine</keyword>
<dbReference type="SFLD" id="SFLDF00288">
    <property type="entry name" value="HemN-like__clustered_with_nucl"/>
    <property type="match status" value="1"/>
</dbReference>
<dbReference type="InterPro" id="IPR034505">
    <property type="entry name" value="Coproporphyrinogen-III_oxidase"/>
</dbReference>
<keyword evidence="10" id="KW-0963">Cytoplasm</keyword>
<dbReference type="PANTHER" id="PTHR13932:SF5">
    <property type="entry name" value="RADICAL S-ADENOSYL METHIONINE DOMAIN-CONTAINING PROTEIN 1, MITOCHONDRIAL"/>
    <property type="match status" value="1"/>
</dbReference>
<dbReference type="Pfam" id="PF06969">
    <property type="entry name" value="HemN_C"/>
    <property type="match status" value="1"/>
</dbReference>
<keyword evidence="4 10" id="KW-0349">Heme</keyword>
<evidence type="ECO:0000256" key="8">
    <source>
        <dbReference type="ARBA" id="ARBA00023014"/>
    </source>
</evidence>
<comment type="cofactor">
    <cofactor evidence="1">
        <name>[4Fe-4S] cluster</name>
        <dbReference type="ChEBI" id="CHEBI:49883"/>
    </cofactor>
</comment>
<comment type="function">
    <text evidence="10">Probably acts as a heme chaperone, transferring heme to an unknown acceptor. Binds one molecule of heme per monomer, possibly covalently. Binds 1 [4Fe-4S] cluster. The cluster is coordinated with 3 cysteines and an exchangeable S-adenosyl-L-methionine.</text>
</comment>
<dbReference type="NCBIfam" id="TIGR00539">
    <property type="entry name" value="hemN_rel"/>
    <property type="match status" value="1"/>
</dbReference>
<accession>A0ABT3NB44</accession>
<evidence type="ECO:0000313" key="12">
    <source>
        <dbReference type="EMBL" id="MCW7754687.1"/>
    </source>
</evidence>
<feature type="domain" description="Radical SAM core" evidence="11">
    <location>
        <begin position="1"/>
        <end position="229"/>
    </location>
</feature>
<evidence type="ECO:0000313" key="13">
    <source>
        <dbReference type="Proteomes" id="UP001209681"/>
    </source>
</evidence>
<dbReference type="EMBL" id="JAPFPW010000014">
    <property type="protein sequence ID" value="MCW7754687.1"/>
    <property type="molecule type" value="Genomic_DNA"/>
</dbReference>
<evidence type="ECO:0000256" key="10">
    <source>
        <dbReference type="RuleBase" id="RU364116"/>
    </source>
</evidence>
<comment type="caution">
    <text evidence="12">The sequence shown here is derived from an EMBL/GenBank/DDBJ whole genome shotgun (WGS) entry which is preliminary data.</text>
</comment>
<dbReference type="RefSeq" id="WP_265425599.1">
    <property type="nucleotide sequence ID" value="NZ_JAPFPW010000014.1"/>
</dbReference>
<dbReference type="SFLD" id="SFLDG01065">
    <property type="entry name" value="anaerobic_coproporphyrinogen-I"/>
    <property type="match status" value="1"/>
</dbReference>
<name>A0ABT3NB44_9BACT</name>
<proteinExistence type="inferred from homology"/>
<gene>
    <name evidence="12" type="primary">hemW</name>
    <name evidence="12" type="ORF">OOT00_11905</name>
</gene>